<dbReference type="NCBIfam" id="TIGR03296">
    <property type="entry name" value="M6dom_TIGR03296"/>
    <property type="match status" value="1"/>
</dbReference>
<evidence type="ECO:0000313" key="5">
    <source>
        <dbReference type="Proteomes" id="UP000316747"/>
    </source>
</evidence>
<dbReference type="OrthoDB" id="275270at2"/>
<dbReference type="PANTHER" id="PTHR41775:SF1">
    <property type="entry name" value="PEPTIDASE M6-LIKE DOMAIN-CONTAINING PROTEIN"/>
    <property type="match status" value="1"/>
</dbReference>
<name>A0A543HU80_9MICO</name>
<keyword evidence="1" id="KW-0732">Signal</keyword>
<dbReference type="Pfam" id="PF20773">
    <property type="entry name" value="InhA-like_MAM"/>
    <property type="match status" value="1"/>
</dbReference>
<gene>
    <name evidence="4" type="ORF">FBY41_1937</name>
</gene>
<dbReference type="GO" id="GO:0006508">
    <property type="term" value="P:proteolysis"/>
    <property type="evidence" value="ECO:0007669"/>
    <property type="project" value="InterPro"/>
</dbReference>
<evidence type="ECO:0000256" key="1">
    <source>
        <dbReference type="SAM" id="SignalP"/>
    </source>
</evidence>
<feature type="domain" description="Immune inhibitor A-like metallopeptidase VEG" evidence="3">
    <location>
        <begin position="627"/>
        <end position="780"/>
    </location>
</feature>
<dbReference type="InterPro" id="IPR012300">
    <property type="entry name" value="Pept_M6_InhA"/>
</dbReference>
<feature type="signal peptide" evidence="1">
    <location>
        <begin position="1"/>
        <end position="28"/>
    </location>
</feature>
<keyword evidence="5" id="KW-1185">Reference proteome</keyword>
<evidence type="ECO:0000313" key="4">
    <source>
        <dbReference type="EMBL" id="TQM61916.1"/>
    </source>
</evidence>
<dbReference type="GO" id="GO:0008233">
    <property type="term" value="F:peptidase activity"/>
    <property type="evidence" value="ECO:0007669"/>
    <property type="project" value="InterPro"/>
</dbReference>
<evidence type="ECO:0000259" key="3">
    <source>
        <dbReference type="Pfam" id="PF20774"/>
    </source>
</evidence>
<dbReference type="Gene3D" id="2.60.120.260">
    <property type="entry name" value="Galactose-binding domain-like"/>
    <property type="match status" value="1"/>
</dbReference>
<dbReference type="PANTHER" id="PTHR41775">
    <property type="entry name" value="SECRETED PROTEIN-RELATED"/>
    <property type="match status" value="1"/>
</dbReference>
<reference evidence="4 5" key="1">
    <citation type="submission" date="2019-06" db="EMBL/GenBank/DDBJ databases">
        <title>Genome sequencing of plant associated microbes to promote plant fitness in Sorghum bicolor and Oryza sativa.</title>
        <authorList>
            <person name="Coleman-Derr D."/>
        </authorList>
    </citation>
    <scope>NUCLEOTIDE SEQUENCE [LARGE SCALE GENOMIC DNA]</scope>
    <source>
        <strain evidence="4 5">KV-663</strain>
    </source>
</reference>
<dbReference type="Pfam" id="PF20774">
    <property type="entry name" value="InhA-like_VEG"/>
    <property type="match status" value="1"/>
</dbReference>
<dbReference type="SUPFAM" id="SSF55486">
    <property type="entry name" value="Metalloproteases ('zincins'), catalytic domain"/>
    <property type="match status" value="1"/>
</dbReference>
<feature type="domain" description="Peptidase M6-like" evidence="2">
    <location>
        <begin position="101"/>
        <end position="418"/>
    </location>
</feature>
<dbReference type="InterPro" id="IPR008757">
    <property type="entry name" value="Peptidase_M6-like_domain"/>
</dbReference>
<comment type="caution">
    <text evidence="4">The sequence shown here is derived from an EMBL/GenBank/DDBJ whole genome shotgun (WGS) entry which is preliminary data.</text>
</comment>
<feature type="chain" id="PRO_5021891666" evidence="1">
    <location>
        <begin position="29"/>
        <end position="793"/>
    </location>
</feature>
<accession>A0A543HU80</accession>
<dbReference type="AlphaFoldDB" id="A0A543HU80"/>
<evidence type="ECO:0000259" key="2">
    <source>
        <dbReference type="Pfam" id="PF05547"/>
    </source>
</evidence>
<dbReference type="PIRSF" id="PIRSF007519">
    <property type="entry name" value="Protease_InhA"/>
    <property type="match status" value="1"/>
</dbReference>
<dbReference type="Pfam" id="PF05547">
    <property type="entry name" value="Peptidase_M6"/>
    <property type="match status" value="1"/>
</dbReference>
<organism evidence="4 5">
    <name type="scientific">Humibacillus xanthopallidus</name>
    <dbReference type="NCBI Taxonomy" id="412689"/>
    <lineage>
        <taxon>Bacteria</taxon>
        <taxon>Bacillati</taxon>
        <taxon>Actinomycetota</taxon>
        <taxon>Actinomycetes</taxon>
        <taxon>Micrococcales</taxon>
        <taxon>Intrasporangiaceae</taxon>
        <taxon>Humibacillus</taxon>
    </lineage>
</organism>
<dbReference type="Proteomes" id="UP000316747">
    <property type="component" value="Unassembled WGS sequence"/>
</dbReference>
<protein>
    <submittedName>
        <fullName evidence="4">Immune inhibitor A</fullName>
    </submittedName>
</protein>
<sequence length="793" mass="85760">MRRTSRGLLSLALAAGMGLAVGVPMVGAQPTVDQVANQPADAAAQMGSDELPNPREDKRRALKETAIKQVLNGTATPVKQGKSTVVKLKGASTGQGPTDEYVELSREGTDKIFVILAEFGNQRSASYPDQDTDPNIPGPATFDGPLHNAIPAPDRTLDNSTNWNANYSRDYFQSLYFGAGGPIGQGGAQESVKQWYERQSSGRYSIDGEVSDWVKVPYNEARYGRSNGYPCGGNVCNNTWALVRDAVNQWVTDQKAAGRTLEQIKADLAQYDQWDRYDIDGDGNFNEPDGFLDHFQIVHAGGDQADGDPYQGEDAIWSHRWYASTKAGGPGGLPGTPIADTGMWVGDYTIQPENGGMSVFTHEYGHDLGLPDLYDSDTGQDNGVNWWSMMSQSRQSGPNDQSIGSRGSDFGAWEKLFLGWLDYQVVSPTAKGAKVMLGPHEYNTDKAQAVIVPLPRKNVVSPLVTPKTGSRDFYGGRANATEATLTRSVTLAAGTSTLSFATNYAIEDCGCDYGYVEVNDGSGWTAIAGTDTRADEGNGITGWSGPAEGEMGWKNASFDLSAYAGKTVQLRFRYHTDPAYTELGWFVDDVKVVSNGATVVDSGAEAGLEGWTANGWSSVGATVTTWHDNYYIASYRNYLSFDSYLKSGPYNFGWLNTNGDKVEHFPYQDGLLVSYWDTSQADNNTGAHPGEGLILPVDANPAPRVLSDGTTLRARIAGYDAPFSTQQSDTFTFHKNGVPFVVAGAPAKPVFNDSGTYWYGSTPYTGVKVPNNGVNIGIENQFGTSMQVKVWLR</sequence>
<proteinExistence type="predicted"/>
<dbReference type="EMBL" id="VFPM01000002">
    <property type="protein sequence ID" value="TQM61916.1"/>
    <property type="molecule type" value="Genomic_DNA"/>
</dbReference>
<dbReference type="InterPro" id="IPR048665">
    <property type="entry name" value="InhA-like_VEG"/>
</dbReference>